<keyword evidence="2" id="KW-1185">Reference proteome</keyword>
<protein>
    <submittedName>
        <fullName evidence="1">Uncharacterized protein</fullName>
    </submittedName>
</protein>
<evidence type="ECO:0000313" key="2">
    <source>
        <dbReference type="Proteomes" id="UP000236731"/>
    </source>
</evidence>
<dbReference type="EMBL" id="FNUT01000014">
    <property type="protein sequence ID" value="SEG70630.1"/>
    <property type="molecule type" value="Genomic_DNA"/>
</dbReference>
<organism evidence="1 2">
    <name type="scientific">Sphingobacterium lactis</name>
    <dbReference type="NCBI Taxonomy" id="797291"/>
    <lineage>
        <taxon>Bacteria</taxon>
        <taxon>Pseudomonadati</taxon>
        <taxon>Bacteroidota</taxon>
        <taxon>Sphingobacteriia</taxon>
        <taxon>Sphingobacteriales</taxon>
        <taxon>Sphingobacteriaceae</taxon>
        <taxon>Sphingobacterium</taxon>
    </lineage>
</organism>
<dbReference type="Proteomes" id="UP000236731">
    <property type="component" value="Unassembled WGS sequence"/>
</dbReference>
<dbReference type="AlphaFoldDB" id="A0A1H6CC95"/>
<accession>A0A1H6CC95</accession>
<gene>
    <name evidence="1" type="ORF">SAMN05421877_11498</name>
</gene>
<evidence type="ECO:0000313" key="1">
    <source>
        <dbReference type="EMBL" id="SEG70630.1"/>
    </source>
</evidence>
<sequence length="101" mass="10767">MPKAQESHRTIQPHNSCASLAIHDADKLVDLLSHISHLKSNISPSYLTSHISNLLKLESLAYAQVKSGLSFFAGALFAECVIKADAAVVLKAEEIAEAAAV</sequence>
<proteinExistence type="predicted"/>
<reference evidence="2" key="1">
    <citation type="submission" date="2016-10" db="EMBL/GenBank/DDBJ databases">
        <authorList>
            <person name="Varghese N."/>
            <person name="Submissions S."/>
        </authorList>
    </citation>
    <scope>NUCLEOTIDE SEQUENCE [LARGE SCALE GENOMIC DNA]</scope>
    <source>
        <strain evidence="2">DSM 22361</strain>
    </source>
</reference>
<name>A0A1H6CC95_9SPHI</name>